<dbReference type="AlphaFoldDB" id="A0AAE3KF25"/>
<proteinExistence type="predicted"/>
<dbReference type="PANTHER" id="PTHR47129:SF1">
    <property type="entry name" value="NMRA-LIKE DOMAIN-CONTAINING PROTEIN"/>
    <property type="match status" value="1"/>
</dbReference>
<dbReference type="Proteomes" id="UP001206128">
    <property type="component" value="Unassembled WGS sequence"/>
</dbReference>
<dbReference type="Gene3D" id="3.90.25.10">
    <property type="entry name" value="UDP-galactose 4-epimerase, domain 1"/>
    <property type="match status" value="1"/>
</dbReference>
<organism evidence="1 2">
    <name type="scientific">Goodfellowiella coeruleoviolacea</name>
    <dbReference type="NCBI Taxonomy" id="334858"/>
    <lineage>
        <taxon>Bacteria</taxon>
        <taxon>Bacillati</taxon>
        <taxon>Actinomycetota</taxon>
        <taxon>Actinomycetes</taxon>
        <taxon>Pseudonocardiales</taxon>
        <taxon>Pseudonocardiaceae</taxon>
        <taxon>Goodfellowiella</taxon>
    </lineage>
</organism>
<dbReference type="SUPFAM" id="SSF51735">
    <property type="entry name" value="NAD(P)-binding Rossmann-fold domains"/>
    <property type="match status" value="1"/>
</dbReference>
<evidence type="ECO:0000313" key="2">
    <source>
        <dbReference type="Proteomes" id="UP001206128"/>
    </source>
</evidence>
<name>A0AAE3KF25_9PSEU</name>
<gene>
    <name evidence="1" type="ORF">LX83_001337</name>
</gene>
<evidence type="ECO:0000313" key="1">
    <source>
        <dbReference type="EMBL" id="MCP2164497.1"/>
    </source>
</evidence>
<sequence>MRTRAADFDDPDSMVRAGDPVNPMALLDEYRETEQVLAAEGVPVTVLRNNIYAEMLDLTMPLAQAVATGVLPAVDQGHVGYVTRDDCAAAAAAVLAGGGHQGQYLDITGPAAVDVAGIAEALGQATGRAVHHQSRTEAEAEAALRARLPEQVRAAPTALESAFAFSRAGRAGWFDVTTHAVERLTGTPATSLVDHFASRRDVLLGA</sequence>
<accession>A0AAE3KF25</accession>
<reference evidence="1" key="1">
    <citation type="submission" date="2022-06" db="EMBL/GenBank/DDBJ databases">
        <title>Genomic Encyclopedia of Archaeal and Bacterial Type Strains, Phase II (KMG-II): from individual species to whole genera.</title>
        <authorList>
            <person name="Goeker M."/>
        </authorList>
    </citation>
    <scope>NUCLEOTIDE SEQUENCE</scope>
    <source>
        <strain evidence="1">DSM 43935</strain>
    </source>
</reference>
<comment type="caution">
    <text evidence="1">The sequence shown here is derived from an EMBL/GenBank/DDBJ whole genome shotgun (WGS) entry which is preliminary data.</text>
</comment>
<dbReference type="Gene3D" id="3.40.50.720">
    <property type="entry name" value="NAD(P)-binding Rossmann-like Domain"/>
    <property type="match status" value="1"/>
</dbReference>
<dbReference type="PANTHER" id="PTHR47129">
    <property type="entry name" value="QUINONE OXIDOREDUCTASE 2"/>
    <property type="match status" value="1"/>
</dbReference>
<keyword evidence="2" id="KW-1185">Reference proteome</keyword>
<dbReference type="InterPro" id="IPR052718">
    <property type="entry name" value="NmrA-type_oxidoreductase"/>
</dbReference>
<dbReference type="RefSeq" id="WP_253768215.1">
    <property type="nucleotide sequence ID" value="NZ_JAMTCK010000003.1"/>
</dbReference>
<protein>
    <recommendedName>
        <fullName evidence="3">NmrA-like domain-containing protein</fullName>
    </recommendedName>
</protein>
<evidence type="ECO:0008006" key="3">
    <source>
        <dbReference type="Google" id="ProtNLM"/>
    </source>
</evidence>
<dbReference type="EMBL" id="JAMTCK010000003">
    <property type="protein sequence ID" value="MCP2164497.1"/>
    <property type="molecule type" value="Genomic_DNA"/>
</dbReference>
<dbReference type="InterPro" id="IPR036291">
    <property type="entry name" value="NAD(P)-bd_dom_sf"/>
</dbReference>